<feature type="domain" description="N-terminal" evidence="1">
    <location>
        <begin position="27"/>
        <end position="109"/>
    </location>
</feature>
<evidence type="ECO:0000313" key="3">
    <source>
        <dbReference type="Proteomes" id="UP001198163"/>
    </source>
</evidence>
<dbReference type="GO" id="GO:0003697">
    <property type="term" value="F:single-stranded DNA binding"/>
    <property type="evidence" value="ECO:0007669"/>
    <property type="project" value="InterPro"/>
</dbReference>
<dbReference type="Proteomes" id="UP001198163">
    <property type="component" value="Unassembled WGS sequence"/>
</dbReference>
<keyword evidence="3" id="KW-1185">Reference proteome</keyword>
<evidence type="ECO:0000313" key="2">
    <source>
        <dbReference type="EMBL" id="MCD1653513.1"/>
    </source>
</evidence>
<dbReference type="InterPro" id="IPR013610">
    <property type="entry name" value="ArdC_N"/>
</dbReference>
<comment type="caution">
    <text evidence="2">The sequence shown here is derived from an EMBL/GenBank/DDBJ whole genome shotgun (WGS) entry which is preliminary data.</text>
</comment>
<organism evidence="2 3">
    <name type="scientific">Teretinema zuelzerae</name>
    <dbReference type="NCBI Taxonomy" id="156"/>
    <lineage>
        <taxon>Bacteria</taxon>
        <taxon>Pseudomonadati</taxon>
        <taxon>Spirochaetota</taxon>
        <taxon>Spirochaetia</taxon>
        <taxon>Spirochaetales</taxon>
        <taxon>Treponemataceae</taxon>
        <taxon>Teretinema</taxon>
    </lineage>
</organism>
<name>A0AAE3EH34_9SPIR</name>
<dbReference type="AlphaFoldDB" id="A0AAE3EH34"/>
<gene>
    <name evidence="2" type="ORF">K7J14_02220</name>
</gene>
<dbReference type="EMBL" id="JAINWA010000001">
    <property type="protein sequence ID" value="MCD1653513.1"/>
    <property type="molecule type" value="Genomic_DNA"/>
</dbReference>
<accession>A0AAE3EH34</accession>
<evidence type="ECO:0000259" key="1">
    <source>
        <dbReference type="Pfam" id="PF08401"/>
    </source>
</evidence>
<protein>
    <submittedName>
        <fullName evidence="2">ArdC family protein</fullName>
    </submittedName>
</protein>
<proteinExistence type="predicted"/>
<dbReference type="RefSeq" id="WP_230752570.1">
    <property type="nucleotide sequence ID" value="NZ_JAINWA010000001.1"/>
</dbReference>
<reference evidence="2" key="1">
    <citation type="submission" date="2021-08" db="EMBL/GenBank/DDBJ databases">
        <title>Comparative analyses of Brucepasteria parasyntrophica and Teretinema zuelzerae.</title>
        <authorList>
            <person name="Song Y."/>
            <person name="Brune A."/>
        </authorList>
    </citation>
    <scope>NUCLEOTIDE SEQUENCE</scope>
    <source>
        <strain evidence="2">DSM 1903</strain>
    </source>
</reference>
<sequence>MSIRERQITDELFYKKFERTYQNLTLTGKAPWLKEGKIERDIAYNPTSGVIFKGVNALMLEMSAAEQGFKESRWLSESEVNNFRLRVRPGMEPTPIAYVNRYAHITDVHPSTGKAFDEKHPKQKYYYMYNIEQLKECSMLRESGLTLDRALVQEKIKTVVENTKTNRFPEILDKVSSTAEQKTTDDKSRLIAQELSRYRMTQEFKGNFIPQAPLLAMKDASIKTHGATLLTTLYHAEVAKDRFISRGMNLENDKVRTVARTRQQEHQQGLSL</sequence>
<dbReference type="Pfam" id="PF08401">
    <property type="entry name" value="ArdcN"/>
    <property type="match status" value="1"/>
</dbReference>